<feature type="transmembrane region" description="Helical" evidence="8">
    <location>
        <begin position="278"/>
        <end position="304"/>
    </location>
</feature>
<evidence type="ECO:0000256" key="4">
    <source>
        <dbReference type="ARBA" id="ARBA00022692"/>
    </source>
</evidence>
<sequence>MLIGLVPLALAGISLTNTGFGRARGAAHTMLSSMAAVATSAIVYCACGFSWEGFAGGSAHIFVLGGKPWDWLAREPFFLHGLGTNGSPADLAMLLGVFAVGLAALIPISAGLDRWQLRSIVISTALLAGLTYPLFAHWVWGGGWLAQLGIHFGLGHGFLDAGGASTIQVVGGLTALAVTWILGPRRGRYVADGMPAAMPGHNIVYVLFGCALMLPGWIGLNGASAILFNGAEPGQIAMIAMNTVLSASAASLAAIVATRVHFGKPDASLCANGWVGGLVASSAVCLFLTPIMAIFVGLIAGALVTVSVELLEVHLGIDDPGGAISVHAIAGLWGLLAVGIFAQIPAATSDVLRSSASGDAGQLLAQVVGIATLLGFVLPMTYCLNWLLDRISPLRVEPEGERMGMDLHQLGAGAYPEFVIHSDEFSQR</sequence>
<keyword evidence="7" id="KW-0924">Ammonia transport</keyword>
<name>E6Q0G2_9ZZZZ</name>
<evidence type="ECO:0000256" key="5">
    <source>
        <dbReference type="ARBA" id="ARBA00022989"/>
    </source>
</evidence>
<evidence type="ECO:0000259" key="9">
    <source>
        <dbReference type="Pfam" id="PF00909"/>
    </source>
</evidence>
<reference evidence="10" key="1">
    <citation type="submission" date="2009-10" db="EMBL/GenBank/DDBJ databases">
        <title>Diversity of trophic interactions inside an arsenic-rich microbial ecosystem.</title>
        <authorList>
            <person name="Bertin P.N."/>
            <person name="Heinrich-Salmeron A."/>
            <person name="Pelletier E."/>
            <person name="Goulhen-Chollet F."/>
            <person name="Arsene-Ploetze F."/>
            <person name="Gallien S."/>
            <person name="Calteau A."/>
            <person name="Vallenet D."/>
            <person name="Casiot C."/>
            <person name="Chane-Woon-Ming B."/>
            <person name="Giloteaux L."/>
            <person name="Barakat M."/>
            <person name="Bonnefoy V."/>
            <person name="Bruneel O."/>
            <person name="Chandler M."/>
            <person name="Cleiss J."/>
            <person name="Duran R."/>
            <person name="Elbaz-Poulichet F."/>
            <person name="Fonknechten N."/>
            <person name="Lauga B."/>
            <person name="Mornico D."/>
            <person name="Ortet P."/>
            <person name="Schaeffer C."/>
            <person name="Siguier P."/>
            <person name="Alexander Thil Smith A."/>
            <person name="Van Dorsselaer A."/>
            <person name="Weissenbach J."/>
            <person name="Medigue C."/>
            <person name="Le Paslier D."/>
        </authorList>
    </citation>
    <scope>NUCLEOTIDE SEQUENCE</scope>
</reference>
<keyword evidence="4 8" id="KW-0812">Transmembrane</keyword>
<keyword evidence="5 8" id="KW-1133">Transmembrane helix</keyword>
<protein>
    <submittedName>
        <fullName evidence="10">Putative ammonium transporter</fullName>
    </submittedName>
</protein>
<dbReference type="EMBL" id="CABN01000161">
    <property type="protein sequence ID" value="CBI00671.1"/>
    <property type="molecule type" value="Genomic_DNA"/>
</dbReference>
<comment type="subcellular location">
    <subcellularLocation>
        <location evidence="1">Membrane</location>
        <topology evidence="1">Multi-pass membrane protein</topology>
    </subcellularLocation>
</comment>
<feature type="transmembrane region" description="Helical" evidence="8">
    <location>
        <begin position="120"/>
        <end position="141"/>
    </location>
</feature>
<dbReference type="Gene3D" id="1.10.3430.10">
    <property type="entry name" value="Ammonium transporter AmtB like domains"/>
    <property type="match status" value="1"/>
</dbReference>
<keyword evidence="3" id="KW-0813">Transport</keyword>
<evidence type="ECO:0000256" key="7">
    <source>
        <dbReference type="ARBA" id="ARBA00023177"/>
    </source>
</evidence>
<dbReference type="Pfam" id="PF00909">
    <property type="entry name" value="Ammonium_transp"/>
    <property type="match status" value="1"/>
</dbReference>
<accession>E6Q0G2</accession>
<keyword evidence="6 8" id="KW-0472">Membrane</keyword>
<gene>
    <name evidence="10" type="ORF">CARN3_0224</name>
</gene>
<organism evidence="10">
    <name type="scientific">mine drainage metagenome</name>
    <dbReference type="NCBI Taxonomy" id="410659"/>
    <lineage>
        <taxon>unclassified sequences</taxon>
        <taxon>metagenomes</taxon>
        <taxon>ecological metagenomes</taxon>
    </lineage>
</organism>
<dbReference type="SUPFAM" id="SSF111352">
    <property type="entry name" value="Ammonium transporter"/>
    <property type="match status" value="1"/>
</dbReference>
<evidence type="ECO:0000256" key="2">
    <source>
        <dbReference type="ARBA" id="ARBA00005887"/>
    </source>
</evidence>
<evidence type="ECO:0000256" key="6">
    <source>
        <dbReference type="ARBA" id="ARBA00023136"/>
    </source>
</evidence>
<dbReference type="GO" id="GO:0097272">
    <property type="term" value="P:ammonium homeostasis"/>
    <property type="evidence" value="ECO:0007669"/>
    <property type="project" value="TreeGrafter"/>
</dbReference>
<feature type="transmembrane region" description="Helical" evidence="8">
    <location>
        <begin position="161"/>
        <end position="182"/>
    </location>
</feature>
<feature type="transmembrane region" description="Helical" evidence="8">
    <location>
        <begin position="363"/>
        <end position="388"/>
    </location>
</feature>
<evidence type="ECO:0000313" key="10">
    <source>
        <dbReference type="EMBL" id="CBI00671.1"/>
    </source>
</evidence>
<evidence type="ECO:0000256" key="8">
    <source>
        <dbReference type="SAM" id="Phobius"/>
    </source>
</evidence>
<dbReference type="AlphaFoldDB" id="E6Q0G2"/>
<dbReference type="GO" id="GO:0016020">
    <property type="term" value="C:membrane"/>
    <property type="evidence" value="ECO:0007669"/>
    <property type="project" value="UniProtKB-SubCell"/>
</dbReference>
<comment type="similarity">
    <text evidence="2">Belongs to the ammonia transporter channel (TC 1.A.11.2) family.</text>
</comment>
<evidence type="ECO:0000256" key="1">
    <source>
        <dbReference type="ARBA" id="ARBA00004141"/>
    </source>
</evidence>
<dbReference type="InterPro" id="IPR024041">
    <property type="entry name" value="NH4_transpt_AmtB-like_dom"/>
</dbReference>
<proteinExistence type="inferred from homology"/>
<dbReference type="PANTHER" id="PTHR11730">
    <property type="entry name" value="AMMONIUM TRANSPORTER"/>
    <property type="match status" value="1"/>
</dbReference>
<feature type="transmembrane region" description="Helical" evidence="8">
    <location>
        <begin position="91"/>
        <end position="108"/>
    </location>
</feature>
<dbReference type="PANTHER" id="PTHR11730:SF6">
    <property type="entry name" value="AMMONIUM TRANSPORTER"/>
    <property type="match status" value="1"/>
</dbReference>
<feature type="domain" description="Ammonium transporter AmtB-like" evidence="9">
    <location>
        <begin position="5"/>
        <end position="415"/>
    </location>
</feature>
<dbReference type="InterPro" id="IPR029020">
    <property type="entry name" value="Ammonium/urea_transptr"/>
</dbReference>
<feature type="transmembrane region" description="Helical" evidence="8">
    <location>
        <begin position="234"/>
        <end position="257"/>
    </location>
</feature>
<feature type="transmembrane region" description="Helical" evidence="8">
    <location>
        <begin position="324"/>
        <end position="342"/>
    </location>
</feature>
<dbReference type="GO" id="GO:0008519">
    <property type="term" value="F:ammonium channel activity"/>
    <property type="evidence" value="ECO:0007669"/>
    <property type="project" value="InterPro"/>
</dbReference>
<evidence type="ECO:0000256" key="3">
    <source>
        <dbReference type="ARBA" id="ARBA00022448"/>
    </source>
</evidence>
<comment type="caution">
    <text evidence="10">The sequence shown here is derived from an EMBL/GenBank/DDBJ whole genome shotgun (WGS) entry which is preliminary data.</text>
</comment>
<feature type="transmembrane region" description="Helical" evidence="8">
    <location>
        <begin position="203"/>
        <end position="228"/>
    </location>
</feature>